<proteinExistence type="predicted"/>
<dbReference type="PROSITE" id="PS50181">
    <property type="entry name" value="FBOX"/>
    <property type="match status" value="1"/>
</dbReference>
<dbReference type="EMBL" id="MU001496">
    <property type="protein sequence ID" value="KAF2447575.1"/>
    <property type="molecule type" value="Genomic_DNA"/>
</dbReference>
<keyword evidence="3" id="KW-1185">Reference proteome</keyword>
<dbReference type="InterPro" id="IPR036047">
    <property type="entry name" value="F-box-like_dom_sf"/>
</dbReference>
<name>A0A9P4UEX9_9PLEO</name>
<sequence length="489" mass="56094">MAAFLNVPTELVDTILERVSFHDLAALSLTSKKLYKFATPHLYSYIDLSIYRGNLRPIIHLTRSIFNNPELAKHVTSVRLRDGDEKIQKLYRGYSYDESVPEVSPPQPTDEDGMPEFIKFIKKTGLPYTHLWIDKLRIADVNAFVALLLSRLPDLKSFRIGYAAVVPYVERSGQRNPPDIAGENQFLGKLFQSAVFDASDHGLSQFQRLEEISFPGPISVNPGRNPDFCDPYDMVALLSLPSIRSIQGWCWNPSSLPFTWPTDDPPDPVHLTSLTLSYVHIDFLAQILARTRALKTLCWKWKWIQDTHPLNTDTIDLNRFVEAVQPIRNTLEDLTIGFEFDDMSWGGIEPGMMKALGTLHGLEGFANIKRFQAPLGVLLPDWDWNAGPDPTRRLEDSLPRNVEVVTVTDAFMSDYYAYDEYEELDFVRAWLLETASTRTPRLKEVCYHLDRNASEFEEKSYEPIKQIFEGTNVRYRIIKARDEKPWEAV</sequence>
<feature type="domain" description="F-box" evidence="1">
    <location>
        <begin position="1"/>
        <end position="48"/>
    </location>
</feature>
<organism evidence="2 3">
    <name type="scientific">Karstenula rhodostoma CBS 690.94</name>
    <dbReference type="NCBI Taxonomy" id="1392251"/>
    <lineage>
        <taxon>Eukaryota</taxon>
        <taxon>Fungi</taxon>
        <taxon>Dikarya</taxon>
        <taxon>Ascomycota</taxon>
        <taxon>Pezizomycotina</taxon>
        <taxon>Dothideomycetes</taxon>
        <taxon>Pleosporomycetidae</taxon>
        <taxon>Pleosporales</taxon>
        <taxon>Massarineae</taxon>
        <taxon>Didymosphaeriaceae</taxon>
        <taxon>Karstenula</taxon>
    </lineage>
</organism>
<dbReference type="InterPro" id="IPR001810">
    <property type="entry name" value="F-box_dom"/>
</dbReference>
<dbReference type="SUPFAM" id="SSF81383">
    <property type="entry name" value="F-box domain"/>
    <property type="match status" value="1"/>
</dbReference>
<dbReference type="SMART" id="SM00256">
    <property type="entry name" value="FBOX"/>
    <property type="match status" value="1"/>
</dbReference>
<evidence type="ECO:0000259" key="1">
    <source>
        <dbReference type="PROSITE" id="PS50181"/>
    </source>
</evidence>
<protein>
    <recommendedName>
        <fullName evidence="1">F-box domain-containing protein</fullName>
    </recommendedName>
</protein>
<dbReference type="AlphaFoldDB" id="A0A9P4UEX9"/>
<dbReference type="CDD" id="cd09917">
    <property type="entry name" value="F-box_SF"/>
    <property type="match status" value="1"/>
</dbReference>
<dbReference type="OrthoDB" id="3685234at2759"/>
<evidence type="ECO:0000313" key="2">
    <source>
        <dbReference type="EMBL" id="KAF2447575.1"/>
    </source>
</evidence>
<dbReference type="Pfam" id="PF00646">
    <property type="entry name" value="F-box"/>
    <property type="match status" value="1"/>
</dbReference>
<accession>A0A9P4UEX9</accession>
<dbReference type="Proteomes" id="UP000799764">
    <property type="component" value="Unassembled WGS sequence"/>
</dbReference>
<evidence type="ECO:0000313" key="3">
    <source>
        <dbReference type="Proteomes" id="UP000799764"/>
    </source>
</evidence>
<comment type="caution">
    <text evidence="2">The sequence shown here is derived from an EMBL/GenBank/DDBJ whole genome shotgun (WGS) entry which is preliminary data.</text>
</comment>
<gene>
    <name evidence="2" type="ORF">P171DRAFT_429203</name>
</gene>
<reference evidence="2" key="1">
    <citation type="journal article" date="2020" name="Stud. Mycol.">
        <title>101 Dothideomycetes genomes: a test case for predicting lifestyles and emergence of pathogens.</title>
        <authorList>
            <person name="Haridas S."/>
            <person name="Albert R."/>
            <person name="Binder M."/>
            <person name="Bloem J."/>
            <person name="Labutti K."/>
            <person name="Salamov A."/>
            <person name="Andreopoulos B."/>
            <person name="Baker S."/>
            <person name="Barry K."/>
            <person name="Bills G."/>
            <person name="Bluhm B."/>
            <person name="Cannon C."/>
            <person name="Castanera R."/>
            <person name="Culley D."/>
            <person name="Daum C."/>
            <person name="Ezra D."/>
            <person name="Gonzalez J."/>
            <person name="Henrissat B."/>
            <person name="Kuo A."/>
            <person name="Liang C."/>
            <person name="Lipzen A."/>
            <person name="Lutzoni F."/>
            <person name="Magnuson J."/>
            <person name="Mondo S."/>
            <person name="Nolan M."/>
            <person name="Ohm R."/>
            <person name="Pangilinan J."/>
            <person name="Park H.-J."/>
            <person name="Ramirez L."/>
            <person name="Alfaro M."/>
            <person name="Sun H."/>
            <person name="Tritt A."/>
            <person name="Yoshinaga Y."/>
            <person name="Zwiers L.-H."/>
            <person name="Turgeon B."/>
            <person name="Goodwin S."/>
            <person name="Spatafora J."/>
            <person name="Crous P."/>
            <person name="Grigoriev I."/>
        </authorList>
    </citation>
    <scope>NUCLEOTIDE SEQUENCE</scope>
    <source>
        <strain evidence="2">CBS 690.94</strain>
    </source>
</reference>